<dbReference type="Gene3D" id="3.30.420.10">
    <property type="entry name" value="Ribonuclease H-like superfamily/Ribonuclease H"/>
    <property type="match status" value="1"/>
</dbReference>
<dbReference type="InterPro" id="IPR036397">
    <property type="entry name" value="RNaseH_sf"/>
</dbReference>
<dbReference type="Pfam" id="PF24764">
    <property type="entry name" value="rva_4"/>
    <property type="match status" value="1"/>
</dbReference>
<proteinExistence type="predicted"/>
<evidence type="ECO:0000259" key="1">
    <source>
        <dbReference type="PROSITE" id="PS50994"/>
    </source>
</evidence>
<organism evidence="2 3">
    <name type="scientific">Patella caerulea</name>
    <name type="common">Rayed Mediterranean limpet</name>
    <dbReference type="NCBI Taxonomy" id="87958"/>
    <lineage>
        <taxon>Eukaryota</taxon>
        <taxon>Metazoa</taxon>
        <taxon>Spiralia</taxon>
        <taxon>Lophotrochozoa</taxon>
        <taxon>Mollusca</taxon>
        <taxon>Gastropoda</taxon>
        <taxon>Patellogastropoda</taxon>
        <taxon>Patelloidea</taxon>
        <taxon>Patellidae</taxon>
        <taxon>Patella</taxon>
    </lineage>
</organism>
<dbReference type="PANTHER" id="PTHR46791">
    <property type="entry name" value="EXPRESSED PROTEIN"/>
    <property type="match status" value="1"/>
</dbReference>
<dbReference type="PANTHER" id="PTHR46791:SF5">
    <property type="entry name" value="CLR5 DOMAIN-CONTAINING PROTEIN-RELATED"/>
    <property type="match status" value="1"/>
</dbReference>
<comment type="caution">
    <text evidence="2">The sequence shown here is derived from an EMBL/GenBank/DDBJ whole genome shotgun (WGS) entry which is preliminary data.</text>
</comment>
<name>A0AAN8G0Q6_PATCE</name>
<sequence>MLDIGQLQPFYVIKDIKSKDIEFKTVFGPLIQRVYCLGVYFSYNVRAPRALWHIDRNHKLIRWKFIIHGGIDGYSRLPVFLVVNTNNKAESVLEAFTSAVDEWGLPERVRSDKGGENVKVAEFMLVNKGVGCFIAGRSVHNQRIERLWREIWTGCSSFFYQLFNYMEDNNILNIVNDLHMYALHLTFKGRIQHHLDQLRHALTRRPLRTERNKTPLQLWIQGQMMDPVSCQNQDELDNYGIDFDGPVSIDCDQVYVEELDNAPNQDVETLNSILSSHSENYGIDHFIQLVTVLSEHQ</sequence>
<dbReference type="PROSITE" id="PS50994">
    <property type="entry name" value="INTEGRASE"/>
    <property type="match status" value="1"/>
</dbReference>
<evidence type="ECO:0000313" key="3">
    <source>
        <dbReference type="Proteomes" id="UP001347796"/>
    </source>
</evidence>
<dbReference type="SUPFAM" id="SSF53098">
    <property type="entry name" value="Ribonuclease H-like"/>
    <property type="match status" value="1"/>
</dbReference>
<dbReference type="InterPro" id="IPR058913">
    <property type="entry name" value="Integrase_dom_put"/>
</dbReference>
<accession>A0AAN8G0Q6</accession>
<keyword evidence="3" id="KW-1185">Reference proteome</keyword>
<dbReference type="AlphaFoldDB" id="A0AAN8G0Q6"/>
<dbReference type="GO" id="GO:0003676">
    <property type="term" value="F:nucleic acid binding"/>
    <property type="evidence" value="ECO:0007669"/>
    <property type="project" value="InterPro"/>
</dbReference>
<dbReference type="GO" id="GO:0015074">
    <property type="term" value="P:DNA integration"/>
    <property type="evidence" value="ECO:0007669"/>
    <property type="project" value="InterPro"/>
</dbReference>
<reference evidence="2 3" key="1">
    <citation type="submission" date="2024-01" db="EMBL/GenBank/DDBJ databases">
        <title>The genome of the rayed Mediterranean limpet Patella caerulea (Linnaeus, 1758).</title>
        <authorList>
            <person name="Anh-Thu Weber A."/>
            <person name="Halstead-Nussloch G."/>
        </authorList>
    </citation>
    <scope>NUCLEOTIDE SEQUENCE [LARGE SCALE GENOMIC DNA]</scope>
    <source>
        <strain evidence="2">AATW-2023a</strain>
        <tissue evidence="2">Whole specimen</tissue>
    </source>
</reference>
<dbReference type="EMBL" id="JAZGQO010000021">
    <property type="protein sequence ID" value="KAK6165736.1"/>
    <property type="molecule type" value="Genomic_DNA"/>
</dbReference>
<gene>
    <name evidence="2" type="ORF">SNE40_022601</name>
</gene>
<dbReference type="InterPro" id="IPR001584">
    <property type="entry name" value="Integrase_cat-core"/>
</dbReference>
<dbReference type="InterPro" id="IPR012337">
    <property type="entry name" value="RNaseH-like_sf"/>
</dbReference>
<dbReference type="Proteomes" id="UP001347796">
    <property type="component" value="Unassembled WGS sequence"/>
</dbReference>
<feature type="domain" description="Integrase catalytic" evidence="1">
    <location>
        <begin position="44"/>
        <end position="131"/>
    </location>
</feature>
<protein>
    <recommendedName>
        <fullName evidence="1">Integrase catalytic domain-containing protein</fullName>
    </recommendedName>
</protein>
<evidence type="ECO:0000313" key="2">
    <source>
        <dbReference type="EMBL" id="KAK6165736.1"/>
    </source>
</evidence>